<dbReference type="InterPro" id="IPR001202">
    <property type="entry name" value="WW_dom"/>
</dbReference>
<dbReference type="PANTHER" id="PTHR10657:SF4">
    <property type="entry name" value="PEPTIDYL-PROLYL CIS-TRANS ISOMERASE-RELATED"/>
    <property type="match status" value="1"/>
</dbReference>
<dbReference type="AlphaFoldDB" id="A0A1B7TCV6"/>
<dbReference type="EMBL" id="LXPE01000016">
    <property type="protein sequence ID" value="OBA26551.1"/>
    <property type="molecule type" value="Genomic_DNA"/>
</dbReference>
<proteinExistence type="predicted"/>
<comment type="catalytic activity">
    <reaction evidence="1 5">
        <text>[protein]-peptidylproline (omega=180) = [protein]-peptidylproline (omega=0)</text>
        <dbReference type="Rhea" id="RHEA:16237"/>
        <dbReference type="Rhea" id="RHEA-COMP:10747"/>
        <dbReference type="Rhea" id="RHEA-COMP:10748"/>
        <dbReference type="ChEBI" id="CHEBI:83833"/>
        <dbReference type="ChEBI" id="CHEBI:83834"/>
        <dbReference type="EC" id="5.2.1.8"/>
    </reaction>
</comment>
<dbReference type="Proteomes" id="UP000092321">
    <property type="component" value="Unassembled WGS sequence"/>
</dbReference>
<dbReference type="Pfam" id="PF00639">
    <property type="entry name" value="Rotamase"/>
    <property type="match status" value="1"/>
</dbReference>
<dbReference type="SUPFAM" id="SSF51045">
    <property type="entry name" value="WW domain"/>
    <property type="match status" value="1"/>
</dbReference>
<feature type="domain" description="PpiC" evidence="8">
    <location>
        <begin position="59"/>
        <end position="177"/>
    </location>
</feature>
<dbReference type="PROSITE" id="PS01159">
    <property type="entry name" value="WW_DOMAIN_1"/>
    <property type="match status" value="1"/>
</dbReference>
<evidence type="ECO:0000256" key="6">
    <source>
        <dbReference type="SAM" id="Coils"/>
    </source>
</evidence>
<dbReference type="EC" id="5.2.1.8" evidence="5"/>
<evidence type="ECO:0000256" key="2">
    <source>
        <dbReference type="ARBA" id="ARBA00023110"/>
    </source>
</evidence>
<dbReference type="GO" id="GO:0005829">
    <property type="term" value="C:cytosol"/>
    <property type="evidence" value="ECO:0007669"/>
    <property type="project" value="TreeGrafter"/>
</dbReference>
<keyword evidence="10" id="KW-1185">Reference proteome</keyword>
<evidence type="ECO:0000256" key="3">
    <source>
        <dbReference type="ARBA" id="ARBA00023235"/>
    </source>
</evidence>
<organism evidence="9 10">
    <name type="scientific">Hanseniaspora valbyensis NRRL Y-1626</name>
    <dbReference type="NCBI Taxonomy" id="766949"/>
    <lineage>
        <taxon>Eukaryota</taxon>
        <taxon>Fungi</taxon>
        <taxon>Dikarya</taxon>
        <taxon>Ascomycota</taxon>
        <taxon>Saccharomycotina</taxon>
        <taxon>Saccharomycetes</taxon>
        <taxon>Saccharomycodales</taxon>
        <taxon>Saccharomycodaceae</taxon>
        <taxon>Hanseniaspora</taxon>
    </lineage>
</organism>
<dbReference type="SUPFAM" id="SSF54534">
    <property type="entry name" value="FKBP-like"/>
    <property type="match status" value="1"/>
</dbReference>
<feature type="coiled-coil region" evidence="6">
    <location>
        <begin position="83"/>
        <end position="110"/>
    </location>
</feature>
<gene>
    <name evidence="9" type="ORF">HANVADRAFT_2659</name>
</gene>
<evidence type="ECO:0000313" key="10">
    <source>
        <dbReference type="Proteomes" id="UP000092321"/>
    </source>
</evidence>
<dbReference type="InterPro" id="IPR036020">
    <property type="entry name" value="WW_dom_sf"/>
</dbReference>
<dbReference type="GO" id="GO:0003755">
    <property type="term" value="F:peptidyl-prolyl cis-trans isomerase activity"/>
    <property type="evidence" value="ECO:0007669"/>
    <property type="project" value="UniProtKB-UniRule"/>
</dbReference>
<dbReference type="Gene3D" id="2.20.70.10">
    <property type="match status" value="1"/>
</dbReference>
<evidence type="ECO:0000313" key="9">
    <source>
        <dbReference type="EMBL" id="OBA26551.1"/>
    </source>
</evidence>
<reference evidence="10" key="1">
    <citation type="journal article" date="2016" name="Proc. Natl. Acad. Sci. U.S.A.">
        <title>Comparative genomics of biotechnologically important yeasts.</title>
        <authorList>
            <person name="Riley R."/>
            <person name="Haridas S."/>
            <person name="Wolfe K.H."/>
            <person name="Lopes M.R."/>
            <person name="Hittinger C.T."/>
            <person name="Goeker M."/>
            <person name="Salamov A.A."/>
            <person name="Wisecaver J.H."/>
            <person name="Long T.M."/>
            <person name="Calvey C.H."/>
            <person name="Aerts A.L."/>
            <person name="Barry K.W."/>
            <person name="Choi C."/>
            <person name="Clum A."/>
            <person name="Coughlan A.Y."/>
            <person name="Deshpande S."/>
            <person name="Douglass A.P."/>
            <person name="Hanson S.J."/>
            <person name="Klenk H.-P."/>
            <person name="LaButti K.M."/>
            <person name="Lapidus A."/>
            <person name="Lindquist E.A."/>
            <person name="Lipzen A.M."/>
            <person name="Meier-Kolthoff J.P."/>
            <person name="Ohm R.A."/>
            <person name="Otillar R.P."/>
            <person name="Pangilinan J.L."/>
            <person name="Peng Y."/>
            <person name="Rokas A."/>
            <person name="Rosa C.A."/>
            <person name="Scheuner C."/>
            <person name="Sibirny A.A."/>
            <person name="Slot J.C."/>
            <person name="Stielow J.B."/>
            <person name="Sun H."/>
            <person name="Kurtzman C.P."/>
            <person name="Blackwell M."/>
            <person name="Grigoriev I.V."/>
            <person name="Jeffries T.W."/>
        </authorList>
    </citation>
    <scope>NUCLEOTIDE SEQUENCE [LARGE SCALE GENOMIC DNA]</scope>
    <source>
        <strain evidence="10">NRRL Y-1626</strain>
    </source>
</reference>
<evidence type="ECO:0000256" key="1">
    <source>
        <dbReference type="ARBA" id="ARBA00000971"/>
    </source>
</evidence>
<dbReference type="GO" id="GO:0005634">
    <property type="term" value="C:nucleus"/>
    <property type="evidence" value="ECO:0007669"/>
    <property type="project" value="TreeGrafter"/>
</dbReference>
<keyword evidence="2 4" id="KW-0697">Rotamase</keyword>
<comment type="caution">
    <text evidence="9">The sequence shown here is derived from an EMBL/GenBank/DDBJ whole genome shotgun (WGS) entry which is preliminary data.</text>
</comment>
<dbReference type="GO" id="GO:0080090">
    <property type="term" value="P:regulation of primary metabolic process"/>
    <property type="evidence" value="ECO:0007669"/>
    <property type="project" value="UniProtKB-ARBA"/>
</dbReference>
<dbReference type="FunFam" id="3.10.50.40:FF:000010">
    <property type="entry name" value="Peptidyl-prolyl cis-trans isomerase Pin1"/>
    <property type="match status" value="1"/>
</dbReference>
<dbReference type="Gene3D" id="3.10.50.40">
    <property type="match status" value="1"/>
</dbReference>
<feature type="domain" description="WW" evidence="7">
    <location>
        <begin position="11"/>
        <end position="45"/>
    </location>
</feature>
<evidence type="ECO:0000259" key="7">
    <source>
        <dbReference type="PROSITE" id="PS50020"/>
    </source>
</evidence>
<dbReference type="PANTHER" id="PTHR10657">
    <property type="entry name" value="PEPTIDYL-PROLYL CIS-TRANS ISOMERASE"/>
    <property type="match status" value="1"/>
</dbReference>
<dbReference type="GO" id="GO:0060255">
    <property type="term" value="P:regulation of macromolecule metabolic process"/>
    <property type="evidence" value="ECO:0007669"/>
    <property type="project" value="UniProtKB-ARBA"/>
</dbReference>
<evidence type="ECO:0000256" key="5">
    <source>
        <dbReference type="RuleBase" id="RU363014"/>
    </source>
</evidence>
<dbReference type="OrthoDB" id="2530521at2759"/>
<dbReference type="PROSITE" id="PS50198">
    <property type="entry name" value="PPIC_PPIASE_2"/>
    <property type="match status" value="1"/>
</dbReference>
<accession>A0A1B7TCV6</accession>
<dbReference type="CDD" id="cd00201">
    <property type="entry name" value="WW"/>
    <property type="match status" value="1"/>
</dbReference>
<dbReference type="Pfam" id="PF00397">
    <property type="entry name" value="WW"/>
    <property type="match status" value="1"/>
</dbReference>
<evidence type="ECO:0000259" key="8">
    <source>
        <dbReference type="PROSITE" id="PS50198"/>
    </source>
</evidence>
<dbReference type="SMART" id="SM00456">
    <property type="entry name" value="WW"/>
    <property type="match status" value="1"/>
</dbReference>
<keyword evidence="3 4" id="KW-0413">Isomerase</keyword>
<protein>
    <recommendedName>
        <fullName evidence="5">Peptidyl-prolyl cis-trans isomerase</fullName>
        <ecNumber evidence="5">5.2.1.8</ecNumber>
    </recommendedName>
</protein>
<sequence length="177" mass="20401">MFENIILNEKTGLPEGWALHYSKSKQREYFVNESTKESFWDPPAETDLAKLKQYLIENPFAVQAKHILIKHEGSRRPYSHRSAAKITLSKEDALKELTKLRKQIMEIEDETERFEKFDEIAMKRSDCGSSKNKGDLGIFSKGMMQPSFENIAFQLLPGEISDTFESDSGVHIVWRVA</sequence>
<dbReference type="PROSITE" id="PS50020">
    <property type="entry name" value="WW_DOMAIN_2"/>
    <property type="match status" value="1"/>
</dbReference>
<keyword evidence="6" id="KW-0175">Coiled coil</keyword>
<dbReference type="InterPro" id="IPR000297">
    <property type="entry name" value="PPIase_PpiC"/>
</dbReference>
<dbReference type="InterPro" id="IPR046357">
    <property type="entry name" value="PPIase_dom_sf"/>
</dbReference>
<dbReference type="InterPro" id="IPR051370">
    <property type="entry name" value="PPIase_Pin1"/>
</dbReference>
<evidence type="ECO:0000256" key="4">
    <source>
        <dbReference type="PROSITE-ProRule" id="PRU00278"/>
    </source>
</evidence>
<name>A0A1B7TCV6_9ASCO</name>